<evidence type="ECO:0000313" key="2">
    <source>
        <dbReference type="Proteomes" id="UP000215305"/>
    </source>
</evidence>
<dbReference type="InterPro" id="IPR017853">
    <property type="entry name" value="GH"/>
</dbReference>
<dbReference type="Gene3D" id="3.20.20.80">
    <property type="entry name" value="Glycosidases"/>
    <property type="match status" value="1"/>
</dbReference>
<reference evidence="1" key="1">
    <citation type="submission" date="2018-08" db="EMBL/GenBank/DDBJ databases">
        <title>Draft genome sequence of azole-resistant Aspergillus thermomutatus (Neosartorya pseudofischeri) strain HMR AF 39, isolated from a human nasal aspirate.</title>
        <authorList>
            <person name="Parent-Michaud M."/>
            <person name="Dufresne P.J."/>
            <person name="Fournier E."/>
            <person name="Martineau C."/>
            <person name="Moreira S."/>
            <person name="Perkins V."/>
            <person name="De Repentigny L."/>
            <person name="Dufresne S.F."/>
        </authorList>
    </citation>
    <scope>NUCLEOTIDE SEQUENCE [LARGE SCALE GENOMIC DNA]</scope>
    <source>
        <strain evidence="1">HMR AF 39</strain>
    </source>
</reference>
<dbReference type="STRING" id="41047.A0A397H316"/>
<dbReference type="VEuPathDB" id="FungiDB:CDV56_104782"/>
<keyword evidence="2" id="KW-1185">Reference proteome</keyword>
<organism evidence="1 2">
    <name type="scientific">Aspergillus thermomutatus</name>
    <name type="common">Neosartorya pseudofischeri</name>
    <dbReference type="NCBI Taxonomy" id="41047"/>
    <lineage>
        <taxon>Eukaryota</taxon>
        <taxon>Fungi</taxon>
        <taxon>Dikarya</taxon>
        <taxon>Ascomycota</taxon>
        <taxon>Pezizomycotina</taxon>
        <taxon>Eurotiomycetes</taxon>
        <taxon>Eurotiomycetidae</taxon>
        <taxon>Eurotiales</taxon>
        <taxon>Aspergillaceae</taxon>
        <taxon>Aspergillus</taxon>
        <taxon>Aspergillus subgen. Fumigati</taxon>
    </lineage>
</organism>
<dbReference type="RefSeq" id="XP_026615063.1">
    <property type="nucleotide sequence ID" value="XM_026758401.1"/>
</dbReference>
<dbReference type="Proteomes" id="UP000215305">
    <property type="component" value="Unassembled WGS sequence"/>
</dbReference>
<comment type="caution">
    <text evidence="1">The sequence shown here is derived from an EMBL/GenBank/DDBJ whole genome shotgun (WGS) entry which is preliminary data.</text>
</comment>
<sequence>MDSVRDIGRYYHGNRLTYLREITQYAITEYGMHIILGLHSLPGGVNTLDIGEALGHDDWFYNTTNLELSYQAFKAALEFINTSGNPEAFTFAPINEASDNITGFGTPHLRP</sequence>
<dbReference type="EMBL" id="NKHU02000078">
    <property type="protein sequence ID" value="RHZ57472.1"/>
    <property type="molecule type" value="Genomic_DNA"/>
</dbReference>
<proteinExistence type="predicted"/>
<dbReference type="SUPFAM" id="SSF51445">
    <property type="entry name" value="(Trans)glycosidases"/>
    <property type="match status" value="1"/>
</dbReference>
<protein>
    <recommendedName>
        <fullName evidence="3">Glycoside hydrolase family 5 domain-containing protein</fullName>
    </recommendedName>
</protein>
<evidence type="ECO:0008006" key="3">
    <source>
        <dbReference type="Google" id="ProtNLM"/>
    </source>
</evidence>
<dbReference type="GeneID" id="38126756"/>
<accession>A0A397H316</accession>
<dbReference type="OrthoDB" id="1887033at2759"/>
<gene>
    <name evidence="1" type="ORF">CDV56_104782</name>
</gene>
<dbReference type="AlphaFoldDB" id="A0A397H316"/>
<name>A0A397H316_ASPTH</name>
<evidence type="ECO:0000313" key="1">
    <source>
        <dbReference type="EMBL" id="RHZ57472.1"/>
    </source>
</evidence>